<reference evidence="1 2" key="1">
    <citation type="submission" date="2023-02" db="EMBL/GenBank/DDBJ databases">
        <title>LHISI_Scaffold_Assembly.</title>
        <authorList>
            <person name="Stuart O.P."/>
            <person name="Cleave R."/>
            <person name="Magrath M.J.L."/>
            <person name="Mikheyev A.S."/>
        </authorList>
    </citation>
    <scope>NUCLEOTIDE SEQUENCE [LARGE SCALE GENOMIC DNA]</scope>
    <source>
        <strain evidence="1">Daus_M_001</strain>
        <tissue evidence="1">Leg muscle</tissue>
    </source>
</reference>
<evidence type="ECO:0000313" key="2">
    <source>
        <dbReference type="Proteomes" id="UP001159363"/>
    </source>
</evidence>
<organism evidence="1 2">
    <name type="scientific">Dryococelus australis</name>
    <dbReference type="NCBI Taxonomy" id="614101"/>
    <lineage>
        <taxon>Eukaryota</taxon>
        <taxon>Metazoa</taxon>
        <taxon>Ecdysozoa</taxon>
        <taxon>Arthropoda</taxon>
        <taxon>Hexapoda</taxon>
        <taxon>Insecta</taxon>
        <taxon>Pterygota</taxon>
        <taxon>Neoptera</taxon>
        <taxon>Polyneoptera</taxon>
        <taxon>Phasmatodea</taxon>
        <taxon>Verophasmatodea</taxon>
        <taxon>Anareolatae</taxon>
        <taxon>Phasmatidae</taxon>
        <taxon>Eurycanthinae</taxon>
        <taxon>Dryococelus</taxon>
    </lineage>
</organism>
<evidence type="ECO:0000313" key="1">
    <source>
        <dbReference type="EMBL" id="KAJ8871652.1"/>
    </source>
</evidence>
<keyword evidence="2" id="KW-1185">Reference proteome</keyword>
<proteinExistence type="predicted"/>
<gene>
    <name evidence="1" type="ORF">PR048_027979</name>
</gene>
<protein>
    <submittedName>
        <fullName evidence="1">Uncharacterized protein</fullName>
    </submittedName>
</protein>
<sequence length="93" mass="10768">MWDDLRKDPKRFYGYLHMTRDTFDYILSEVRLFCSCCTCCSERLECCTLNKGTPLHVSISAEDDDSCKLYCDESLELSPEADENCTQQCDDAK</sequence>
<dbReference type="Proteomes" id="UP001159363">
    <property type="component" value="Chromosome 11"/>
</dbReference>
<dbReference type="EMBL" id="JARBHB010000012">
    <property type="protein sequence ID" value="KAJ8871652.1"/>
    <property type="molecule type" value="Genomic_DNA"/>
</dbReference>
<name>A0ABQ9GHY7_9NEOP</name>
<comment type="caution">
    <text evidence="1">The sequence shown here is derived from an EMBL/GenBank/DDBJ whole genome shotgun (WGS) entry which is preliminary data.</text>
</comment>
<accession>A0ABQ9GHY7</accession>